<keyword evidence="1" id="KW-0677">Repeat</keyword>
<feature type="signal peptide" evidence="4">
    <location>
        <begin position="1"/>
        <end position="25"/>
    </location>
</feature>
<name>A0A848QIY2_9SPHN</name>
<protein>
    <submittedName>
        <fullName evidence="5">Ankyrin repeat domain-containing protein</fullName>
    </submittedName>
</protein>
<dbReference type="PROSITE" id="PS50088">
    <property type="entry name" value="ANK_REPEAT"/>
    <property type="match status" value="3"/>
</dbReference>
<dbReference type="PANTHER" id="PTHR24171:SF8">
    <property type="entry name" value="BRCA1-ASSOCIATED RING DOMAIN PROTEIN 1"/>
    <property type="match status" value="1"/>
</dbReference>
<dbReference type="PROSITE" id="PS50297">
    <property type="entry name" value="ANK_REP_REGION"/>
    <property type="match status" value="3"/>
</dbReference>
<feature type="chain" id="PRO_5032926105" evidence="4">
    <location>
        <begin position="26"/>
        <end position="205"/>
    </location>
</feature>
<evidence type="ECO:0000256" key="2">
    <source>
        <dbReference type="ARBA" id="ARBA00023043"/>
    </source>
</evidence>
<feature type="repeat" description="ANK" evidence="3">
    <location>
        <begin position="98"/>
        <end position="130"/>
    </location>
</feature>
<keyword evidence="6" id="KW-1185">Reference proteome</keyword>
<keyword evidence="4" id="KW-0732">Signal</keyword>
<dbReference type="GO" id="GO:0085020">
    <property type="term" value="P:protein K6-linked ubiquitination"/>
    <property type="evidence" value="ECO:0007669"/>
    <property type="project" value="TreeGrafter"/>
</dbReference>
<dbReference type="AlphaFoldDB" id="A0A848QIY2"/>
<evidence type="ECO:0000256" key="1">
    <source>
        <dbReference type="ARBA" id="ARBA00022737"/>
    </source>
</evidence>
<dbReference type="EMBL" id="JABCRE010000002">
    <property type="protein sequence ID" value="NMW30577.1"/>
    <property type="molecule type" value="Genomic_DNA"/>
</dbReference>
<proteinExistence type="predicted"/>
<comment type="caution">
    <text evidence="5">The sequence shown here is derived from an EMBL/GenBank/DDBJ whole genome shotgun (WGS) entry which is preliminary data.</text>
</comment>
<evidence type="ECO:0000256" key="4">
    <source>
        <dbReference type="SAM" id="SignalP"/>
    </source>
</evidence>
<dbReference type="RefSeq" id="WP_170009367.1">
    <property type="nucleotide sequence ID" value="NZ_JABCRE010000002.1"/>
</dbReference>
<dbReference type="Gene3D" id="1.25.40.20">
    <property type="entry name" value="Ankyrin repeat-containing domain"/>
    <property type="match status" value="1"/>
</dbReference>
<dbReference type="Pfam" id="PF12796">
    <property type="entry name" value="Ank_2"/>
    <property type="match status" value="1"/>
</dbReference>
<dbReference type="InterPro" id="IPR036770">
    <property type="entry name" value="Ankyrin_rpt-contain_sf"/>
</dbReference>
<dbReference type="InterPro" id="IPR002110">
    <property type="entry name" value="Ankyrin_rpt"/>
</dbReference>
<dbReference type="SUPFAM" id="SSF48403">
    <property type="entry name" value="Ankyrin repeat"/>
    <property type="match status" value="1"/>
</dbReference>
<reference evidence="5 6" key="1">
    <citation type="submission" date="2020-04" db="EMBL/GenBank/DDBJ databases">
        <authorList>
            <person name="Liu A."/>
        </authorList>
    </citation>
    <scope>NUCLEOTIDE SEQUENCE [LARGE SCALE GENOMIC DNA]</scope>
    <source>
        <strain evidence="5 6">RZ02</strain>
    </source>
</reference>
<dbReference type="PANTHER" id="PTHR24171">
    <property type="entry name" value="ANKYRIN REPEAT DOMAIN-CONTAINING PROTEIN 39-RELATED"/>
    <property type="match status" value="1"/>
</dbReference>
<accession>A0A848QIY2</accession>
<dbReference type="Pfam" id="PF00023">
    <property type="entry name" value="Ank"/>
    <property type="match status" value="1"/>
</dbReference>
<dbReference type="Proteomes" id="UP000561181">
    <property type="component" value="Unassembled WGS sequence"/>
</dbReference>
<dbReference type="SMART" id="SM00248">
    <property type="entry name" value="ANK"/>
    <property type="match status" value="3"/>
</dbReference>
<evidence type="ECO:0000256" key="3">
    <source>
        <dbReference type="PROSITE-ProRule" id="PRU00023"/>
    </source>
</evidence>
<gene>
    <name evidence="5" type="ORF">HKD42_00675</name>
</gene>
<keyword evidence="2 3" id="KW-0040">ANK repeat</keyword>
<dbReference type="GO" id="GO:0004842">
    <property type="term" value="F:ubiquitin-protein transferase activity"/>
    <property type="evidence" value="ECO:0007669"/>
    <property type="project" value="TreeGrafter"/>
</dbReference>
<sequence>MASAVFPKFVLALGLAFSVAAPVSAQFYSDGYNFLKAIRDRDGEAVTKVLNEPGTVVVNTRDITTGETALHIVTARRDVAWVKFLAQKGANPNIRDKEGNTPLQIAASLGFIDGVEALLKAGANVDDNNIAGETPLISAVHKRDVGMVRLLLANNANPDRNDNSGRSARDYVELLSGNGLLLSEFTKADEERAASDSGVTYGPSF</sequence>
<evidence type="ECO:0000313" key="5">
    <source>
        <dbReference type="EMBL" id="NMW30577.1"/>
    </source>
</evidence>
<feature type="repeat" description="ANK" evidence="3">
    <location>
        <begin position="65"/>
        <end position="97"/>
    </location>
</feature>
<organism evidence="5 6">
    <name type="scientific">Pontixanthobacter rizhaonensis</name>
    <dbReference type="NCBI Taxonomy" id="2730337"/>
    <lineage>
        <taxon>Bacteria</taxon>
        <taxon>Pseudomonadati</taxon>
        <taxon>Pseudomonadota</taxon>
        <taxon>Alphaproteobacteria</taxon>
        <taxon>Sphingomonadales</taxon>
        <taxon>Erythrobacteraceae</taxon>
        <taxon>Pontixanthobacter</taxon>
    </lineage>
</organism>
<evidence type="ECO:0000313" key="6">
    <source>
        <dbReference type="Proteomes" id="UP000561181"/>
    </source>
</evidence>
<feature type="repeat" description="ANK" evidence="3">
    <location>
        <begin position="131"/>
        <end position="163"/>
    </location>
</feature>